<protein>
    <submittedName>
        <fullName evidence="2">Uncharacterized protein</fullName>
    </submittedName>
</protein>
<proteinExistence type="predicted"/>
<name>A0A9Q1JUA0_9CARY</name>
<dbReference type="EMBL" id="JAKOGI010000727">
    <property type="protein sequence ID" value="KAJ8431061.1"/>
    <property type="molecule type" value="Genomic_DNA"/>
</dbReference>
<sequence length="231" mass="26707">MFSKWLVDGFNPYAVCFKLPDRQKFQVTTFVPNPGCVYRGKIVEFNKSFIDEEYDEVHTTWMKEWNINQNTLELTHMSQFILAKKDGGESCKRNFIIYLNKEPLMQQVCSKICEGYYILDRCQFILDKMISSVRQYKESKAAKGAHFDSLLFFLMKDDNIPLFSLGLGLSQLASQSLFPISTYMPDPNTTSEKNNNNVDDDDDDAPLRFPLRNTSQANCELSIKKLPENKS</sequence>
<comment type="caution">
    <text evidence="2">The sequence shown here is derived from an EMBL/GenBank/DDBJ whole genome shotgun (WGS) entry which is preliminary data.</text>
</comment>
<feature type="region of interest" description="Disordered" evidence="1">
    <location>
        <begin position="184"/>
        <end position="210"/>
    </location>
</feature>
<dbReference type="Proteomes" id="UP001153076">
    <property type="component" value="Unassembled WGS sequence"/>
</dbReference>
<evidence type="ECO:0000313" key="3">
    <source>
        <dbReference type="Proteomes" id="UP001153076"/>
    </source>
</evidence>
<reference evidence="2" key="1">
    <citation type="submission" date="2022-04" db="EMBL/GenBank/DDBJ databases">
        <title>Carnegiea gigantea Genome sequencing and assembly v2.</title>
        <authorList>
            <person name="Copetti D."/>
            <person name="Sanderson M.J."/>
            <person name="Burquez A."/>
            <person name="Wojciechowski M.F."/>
        </authorList>
    </citation>
    <scope>NUCLEOTIDE SEQUENCE</scope>
    <source>
        <strain evidence="2">SGP5-SGP5p</strain>
        <tissue evidence="2">Aerial part</tissue>
    </source>
</reference>
<dbReference type="OrthoDB" id="679318at2759"/>
<gene>
    <name evidence="2" type="ORF">Cgig2_027116</name>
</gene>
<dbReference type="AlphaFoldDB" id="A0A9Q1JUA0"/>
<accession>A0A9Q1JUA0</accession>
<organism evidence="2 3">
    <name type="scientific">Carnegiea gigantea</name>
    <dbReference type="NCBI Taxonomy" id="171969"/>
    <lineage>
        <taxon>Eukaryota</taxon>
        <taxon>Viridiplantae</taxon>
        <taxon>Streptophyta</taxon>
        <taxon>Embryophyta</taxon>
        <taxon>Tracheophyta</taxon>
        <taxon>Spermatophyta</taxon>
        <taxon>Magnoliopsida</taxon>
        <taxon>eudicotyledons</taxon>
        <taxon>Gunneridae</taxon>
        <taxon>Pentapetalae</taxon>
        <taxon>Caryophyllales</taxon>
        <taxon>Cactineae</taxon>
        <taxon>Cactaceae</taxon>
        <taxon>Cactoideae</taxon>
        <taxon>Echinocereeae</taxon>
        <taxon>Carnegiea</taxon>
    </lineage>
</organism>
<evidence type="ECO:0000256" key="1">
    <source>
        <dbReference type="SAM" id="MobiDB-lite"/>
    </source>
</evidence>
<keyword evidence="3" id="KW-1185">Reference proteome</keyword>
<evidence type="ECO:0000313" key="2">
    <source>
        <dbReference type="EMBL" id="KAJ8431061.1"/>
    </source>
</evidence>